<dbReference type="Pfam" id="PF19614">
    <property type="entry name" value="DUF6119"/>
    <property type="match status" value="1"/>
</dbReference>
<protein>
    <submittedName>
        <fullName evidence="1">Sporadically distributed protein, TIGR04141 family</fullName>
    </submittedName>
</protein>
<keyword evidence="2" id="KW-1185">Reference proteome</keyword>
<organism evidence="1 2">
    <name type="scientific">Pseudidiomarina indica</name>
    <dbReference type="NCBI Taxonomy" id="1159017"/>
    <lineage>
        <taxon>Bacteria</taxon>
        <taxon>Pseudomonadati</taxon>
        <taxon>Pseudomonadota</taxon>
        <taxon>Gammaproteobacteria</taxon>
        <taxon>Alteromonadales</taxon>
        <taxon>Idiomarinaceae</taxon>
        <taxon>Pseudidiomarina</taxon>
    </lineage>
</organism>
<dbReference type="EMBL" id="FMXN01000022">
    <property type="protein sequence ID" value="SDB53976.1"/>
    <property type="molecule type" value="Genomic_DNA"/>
</dbReference>
<proteinExistence type="predicted"/>
<dbReference type="InterPro" id="IPR026487">
    <property type="entry name" value="CHP04141"/>
</dbReference>
<dbReference type="NCBIfam" id="TIGR04141">
    <property type="entry name" value="TIGR04141 family sporadically distributed protein"/>
    <property type="match status" value="1"/>
</dbReference>
<evidence type="ECO:0000313" key="1">
    <source>
        <dbReference type="EMBL" id="SDB53976.1"/>
    </source>
</evidence>
<accession>A0A1G6E980</accession>
<sequence>MNLCGNSDVRQAKSAIQAYTTQVIDRQQSRPSDTFEFGMSEVELLRFISAHLKEDRNITLQGKDCLTVKIIGEDKISWEKLFKLIDSFDESYQSDDYKGLFPNYPNLSPVDDKTVDKLNQALINKLKKKNLTKIHLAIPEFISDDRYSYAYRNMQKRENRIFSHVTIEDLYSEVFKSIDDITLKALSNKCIFAYSHDEDKILDYLKWEIFNCLVAELKLGDDYFILSLGEWRKVDDDFYQAIESFIENELRESNIEERFNNINIACTNAKQNRESKFNDAYCELNPNTIKFDTAKLRIGKAKKDKEFCDILEVHDDGVDIIQVKKYAGCSSINYLFSQTRFYCEFFLTDEVFLSEIRTFIDQQDRDCKNLALEYIKPSIEEVFGSDYSVKMWLLYDQSKKKPDKCDLPLMAKYELKLTYEKLRKYLKFKQVTLSMVPVKMIKFTTAK</sequence>
<evidence type="ECO:0000313" key="2">
    <source>
        <dbReference type="Proteomes" id="UP000199626"/>
    </source>
</evidence>
<gene>
    <name evidence="1" type="ORF">SAMN02927930_02120</name>
</gene>
<reference evidence="2" key="1">
    <citation type="submission" date="2016-10" db="EMBL/GenBank/DDBJ databases">
        <authorList>
            <person name="Varghese N."/>
            <person name="Submissions S."/>
        </authorList>
    </citation>
    <scope>NUCLEOTIDE SEQUENCE [LARGE SCALE GENOMIC DNA]</scope>
    <source>
        <strain evidence="2">CGMCC 1.10824</strain>
    </source>
</reference>
<dbReference type="Proteomes" id="UP000199626">
    <property type="component" value="Unassembled WGS sequence"/>
</dbReference>
<dbReference type="AlphaFoldDB" id="A0A1G6E980"/>
<name>A0A1G6E980_9GAMM</name>